<dbReference type="AlphaFoldDB" id="M1DN71"/>
<feature type="chain" id="PRO_5004013806" description="Secreted protein" evidence="2">
    <location>
        <begin position="18"/>
        <end position="111"/>
    </location>
</feature>
<dbReference type="Gramene" id="PGSC0003DMT400091692">
    <property type="protein sequence ID" value="PGSC0003DMT400091692"/>
    <property type="gene ID" value="PGSC0003DMG400041263"/>
</dbReference>
<proteinExistence type="predicted"/>
<feature type="signal peptide" evidence="2">
    <location>
        <begin position="1"/>
        <end position="17"/>
    </location>
</feature>
<dbReference type="HOGENOM" id="CLU_2162882_0_0_1"/>
<accession>M1DN71</accession>
<reference evidence="3" key="2">
    <citation type="submission" date="2015-06" db="UniProtKB">
        <authorList>
            <consortium name="EnsemblPlants"/>
        </authorList>
    </citation>
    <scope>IDENTIFICATION</scope>
    <source>
        <strain evidence="3">DM1-3 516 R44</strain>
    </source>
</reference>
<keyword evidence="4" id="KW-1185">Reference proteome</keyword>
<evidence type="ECO:0000256" key="1">
    <source>
        <dbReference type="SAM" id="MobiDB-lite"/>
    </source>
</evidence>
<dbReference type="InParanoid" id="M1DN71"/>
<dbReference type="PaxDb" id="4113-PGSC0003DMT400091692"/>
<name>M1DN71_SOLTU</name>
<evidence type="ECO:0000313" key="3">
    <source>
        <dbReference type="EnsemblPlants" id="PGSC0003DMT400091692"/>
    </source>
</evidence>
<reference evidence="4" key="1">
    <citation type="journal article" date="2011" name="Nature">
        <title>Genome sequence and analysis of the tuber crop potato.</title>
        <authorList>
            <consortium name="The Potato Genome Sequencing Consortium"/>
        </authorList>
    </citation>
    <scope>NUCLEOTIDE SEQUENCE [LARGE SCALE GENOMIC DNA]</scope>
    <source>
        <strain evidence="4">cv. DM1-3 516 R44</strain>
    </source>
</reference>
<evidence type="ECO:0008006" key="5">
    <source>
        <dbReference type="Google" id="ProtNLM"/>
    </source>
</evidence>
<feature type="region of interest" description="Disordered" evidence="1">
    <location>
        <begin position="90"/>
        <end position="111"/>
    </location>
</feature>
<organism evidence="3 4">
    <name type="scientific">Solanum tuberosum</name>
    <name type="common">Potato</name>
    <dbReference type="NCBI Taxonomy" id="4113"/>
    <lineage>
        <taxon>Eukaryota</taxon>
        <taxon>Viridiplantae</taxon>
        <taxon>Streptophyta</taxon>
        <taxon>Embryophyta</taxon>
        <taxon>Tracheophyta</taxon>
        <taxon>Spermatophyta</taxon>
        <taxon>Magnoliopsida</taxon>
        <taxon>eudicotyledons</taxon>
        <taxon>Gunneridae</taxon>
        <taxon>Pentapetalae</taxon>
        <taxon>asterids</taxon>
        <taxon>lamiids</taxon>
        <taxon>Solanales</taxon>
        <taxon>Solanaceae</taxon>
        <taxon>Solanoideae</taxon>
        <taxon>Solaneae</taxon>
        <taxon>Solanum</taxon>
    </lineage>
</organism>
<evidence type="ECO:0000313" key="4">
    <source>
        <dbReference type="Proteomes" id="UP000011115"/>
    </source>
</evidence>
<sequence length="111" mass="12130">MHEWLLVLSLYFRKVSKASFEDKCSQGGDNVTLRKMWSSPRLMKAARGLALAMKMWPPFSLATASTSMAITTTMGGAHGVALVNEQRAPSGEAIASRTMRGTTTRGFHHDS</sequence>
<dbReference type="EnsemblPlants" id="PGSC0003DMT400091692">
    <property type="protein sequence ID" value="PGSC0003DMT400091692"/>
    <property type="gene ID" value="PGSC0003DMG400041263"/>
</dbReference>
<dbReference type="Proteomes" id="UP000011115">
    <property type="component" value="Unassembled WGS sequence"/>
</dbReference>
<protein>
    <recommendedName>
        <fullName evidence="5">Secreted protein</fullName>
    </recommendedName>
</protein>
<keyword evidence="2" id="KW-0732">Signal</keyword>
<evidence type="ECO:0000256" key="2">
    <source>
        <dbReference type="SAM" id="SignalP"/>
    </source>
</evidence>